<dbReference type="RefSeq" id="WP_128268800.1">
    <property type="nucleotide sequence ID" value="NZ_SAUW01000003.1"/>
</dbReference>
<name>A0A443J1F0_9RHOB</name>
<protein>
    <submittedName>
        <fullName evidence="1">Uncharacterized protein</fullName>
    </submittedName>
</protein>
<comment type="caution">
    <text evidence="1">The sequence shown here is derived from an EMBL/GenBank/DDBJ whole genome shotgun (WGS) entry which is preliminary data.</text>
</comment>
<proteinExistence type="predicted"/>
<dbReference type="AlphaFoldDB" id="A0A443J1F0"/>
<dbReference type="EMBL" id="SAUW01000003">
    <property type="protein sequence ID" value="RWR14223.1"/>
    <property type="molecule type" value="Genomic_DNA"/>
</dbReference>
<dbReference type="Proteomes" id="UP000285710">
    <property type="component" value="Unassembled WGS sequence"/>
</dbReference>
<sequence>MTHVSSKPALAFDSSSVEFLQSATDIGEVIAMLSGGARPAPDRMARLCASLRAAQSYLIDGARERSRFESVDDAPADKLDGTVAGQRTDWPVLSTDGLSIEERRVFQEAIIKAGMDAFRKGVERV</sequence>
<keyword evidence="2" id="KW-1185">Reference proteome</keyword>
<accession>A0A443J1F0</accession>
<organism evidence="1 2">
    <name type="scientific">Paenirhodobacter populi</name>
    <dbReference type="NCBI Taxonomy" id="2306993"/>
    <lineage>
        <taxon>Bacteria</taxon>
        <taxon>Pseudomonadati</taxon>
        <taxon>Pseudomonadota</taxon>
        <taxon>Alphaproteobacteria</taxon>
        <taxon>Rhodobacterales</taxon>
        <taxon>Rhodobacter group</taxon>
        <taxon>Paenirhodobacter</taxon>
    </lineage>
</organism>
<reference evidence="1 2" key="1">
    <citation type="submission" date="2019-01" db="EMBL/GenBank/DDBJ databases">
        <title>Sinorhodobacter populi sp. nov. isolated from the symptomatic bark tissue of Populus euramericana canker.</title>
        <authorList>
            <person name="Xu G."/>
        </authorList>
    </citation>
    <scope>NUCLEOTIDE SEQUENCE [LARGE SCALE GENOMIC DNA]</scope>
    <source>
        <strain evidence="1 2">2D-5</strain>
    </source>
</reference>
<evidence type="ECO:0000313" key="2">
    <source>
        <dbReference type="Proteomes" id="UP000285710"/>
    </source>
</evidence>
<evidence type="ECO:0000313" key="1">
    <source>
        <dbReference type="EMBL" id="RWR14223.1"/>
    </source>
</evidence>
<gene>
    <name evidence="1" type="ORF">D2T33_03115</name>
</gene>
<reference evidence="1 2" key="2">
    <citation type="submission" date="2019-01" db="EMBL/GenBank/DDBJ databases">
        <authorList>
            <person name="Li Y."/>
        </authorList>
    </citation>
    <scope>NUCLEOTIDE SEQUENCE [LARGE SCALE GENOMIC DNA]</scope>
    <source>
        <strain evidence="1 2">2D-5</strain>
    </source>
</reference>